<dbReference type="AlphaFoldDB" id="A0ABD6X524"/>
<proteinExistence type="predicted"/>
<evidence type="ECO:0000313" key="1">
    <source>
        <dbReference type="EMBL" id="PSU18026.1"/>
    </source>
</evidence>
<organism evidence="1 2">
    <name type="scientific">Photobacterium damselae</name>
    <dbReference type="NCBI Taxonomy" id="38293"/>
    <lineage>
        <taxon>Bacteria</taxon>
        <taxon>Pseudomonadati</taxon>
        <taxon>Pseudomonadota</taxon>
        <taxon>Gammaproteobacteria</taxon>
        <taxon>Vibrionales</taxon>
        <taxon>Vibrionaceae</taxon>
        <taxon>Photobacterium</taxon>
    </lineage>
</organism>
<protein>
    <recommendedName>
        <fullName evidence="3">AP2/ERF domain-containing protein</fullName>
    </recommendedName>
</protein>
<comment type="caution">
    <text evidence="1">The sequence shown here is derived from an EMBL/GenBank/DDBJ whole genome shotgun (WGS) entry which is preliminary data.</text>
</comment>
<evidence type="ECO:0000313" key="2">
    <source>
        <dbReference type="Proteomes" id="UP000241404"/>
    </source>
</evidence>
<accession>A0ABD6X524</accession>
<reference evidence="1 2" key="1">
    <citation type="submission" date="2018-03" db="EMBL/GenBank/DDBJ databases">
        <title>Whole genome sequencing of Histamine producing bacteria.</title>
        <authorList>
            <person name="Butler K."/>
        </authorList>
    </citation>
    <scope>NUCLEOTIDE SEQUENCE [LARGE SCALE GENOMIC DNA]</scope>
    <source>
        <strain evidence="1 2">BT-6</strain>
    </source>
</reference>
<gene>
    <name evidence="1" type="ORF">CTM90_05885</name>
</gene>
<dbReference type="RefSeq" id="WP_065170184.1">
    <property type="nucleotide sequence ID" value="NZ_LZFH01000001.1"/>
</dbReference>
<sequence>MNNTQINAVTFSNLTDTELQLINESPLAAHLKLLIAHRINGRQGGRVYGFGINDCKGESYTAAYKRWASMLNRCYCLRNLLKYPQYVFKAVCPQWLTYSNFKAHYLSTSSKLAQGGIDIADLELDSDALADGQHDFNYSPETSVYMPQVINTQLASLTVRSANGLPAGVSRKRGKYRAQINQYNWEDSTSKMVHLGTFNTPEEAHAAYSVAMVNKLYELRKQFTADSMYYKCLVAQGKRQAYFDMFPCNHLELKAVYDSQVFMENFYQSLAA</sequence>
<dbReference type="SUPFAM" id="SSF54171">
    <property type="entry name" value="DNA-binding domain"/>
    <property type="match status" value="1"/>
</dbReference>
<dbReference type="InterPro" id="IPR016177">
    <property type="entry name" value="DNA-bd_dom_sf"/>
</dbReference>
<dbReference type="Proteomes" id="UP000241404">
    <property type="component" value="Unassembled WGS sequence"/>
</dbReference>
<dbReference type="Gene3D" id="3.30.730.10">
    <property type="entry name" value="AP2/ERF domain"/>
    <property type="match status" value="1"/>
</dbReference>
<evidence type="ECO:0008006" key="3">
    <source>
        <dbReference type="Google" id="ProtNLM"/>
    </source>
</evidence>
<dbReference type="EMBL" id="PYMM01000002">
    <property type="protein sequence ID" value="PSU18026.1"/>
    <property type="molecule type" value="Genomic_DNA"/>
</dbReference>
<name>A0ABD6X524_PHODM</name>
<dbReference type="InterPro" id="IPR036955">
    <property type="entry name" value="AP2/ERF_dom_sf"/>
</dbReference>